<evidence type="ECO:0000313" key="10">
    <source>
        <dbReference type="Proteomes" id="UP000004191"/>
    </source>
</evidence>
<dbReference type="OrthoDB" id="9810867at2"/>
<dbReference type="STRING" id="883114.HMPREF9709_01705"/>
<reference evidence="9 10" key="1">
    <citation type="submission" date="2012-01" db="EMBL/GenBank/DDBJ databases">
        <title>The Genome Sequence of Helcococcus kunzii ATCC 51366.</title>
        <authorList>
            <consortium name="The Broad Institute Genome Sequencing Platform"/>
            <person name="Earl A."/>
            <person name="Ward D."/>
            <person name="Feldgarden M."/>
            <person name="Gevers D."/>
            <person name="Huys G."/>
            <person name="Young S.K."/>
            <person name="Zeng Q."/>
            <person name="Gargeya S."/>
            <person name="Fitzgerald M."/>
            <person name="Haas B."/>
            <person name="Abouelleil A."/>
            <person name="Alvarado L."/>
            <person name="Arachchi H.M."/>
            <person name="Berlin A."/>
            <person name="Chapman S.B."/>
            <person name="Gearin G."/>
            <person name="Goldberg J."/>
            <person name="Griggs A."/>
            <person name="Gujja S."/>
            <person name="Hansen M."/>
            <person name="Heiman D."/>
            <person name="Howarth C."/>
            <person name="Larimer J."/>
            <person name="Lui A."/>
            <person name="MacDonald P.J.P."/>
            <person name="McCowen C."/>
            <person name="Montmayeur A."/>
            <person name="Murphy C."/>
            <person name="Neiman D."/>
            <person name="Pearson M."/>
            <person name="Priest M."/>
            <person name="Roberts A."/>
            <person name="Saif S."/>
            <person name="Shea T."/>
            <person name="Sisk P."/>
            <person name="Stolte C."/>
            <person name="Sykes S."/>
            <person name="Wortman J."/>
            <person name="Nusbaum C."/>
            <person name="Birren B."/>
        </authorList>
    </citation>
    <scope>NUCLEOTIDE SEQUENCE [LARGE SCALE GENOMIC DNA]</scope>
    <source>
        <strain evidence="9 10">ATCC 51366</strain>
    </source>
</reference>
<dbReference type="InterPro" id="IPR020539">
    <property type="entry name" value="RNase_P_CS"/>
</dbReference>
<comment type="subunit">
    <text evidence="7">Consists of a catalytic RNA component (M1 or rnpB) and a protein subunit.</text>
</comment>
<keyword evidence="5 7" id="KW-0378">Hydrolase</keyword>
<dbReference type="HAMAP" id="MF_00227">
    <property type="entry name" value="RNase_P"/>
    <property type="match status" value="1"/>
</dbReference>
<organism evidence="9 10">
    <name type="scientific">Helcococcus kunzii ATCC 51366</name>
    <dbReference type="NCBI Taxonomy" id="883114"/>
    <lineage>
        <taxon>Bacteria</taxon>
        <taxon>Bacillati</taxon>
        <taxon>Bacillota</taxon>
        <taxon>Tissierellia</taxon>
        <taxon>Tissierellales</taxon>
        <taxon>Peptoniphilaceae</taxon>
        <taxon>Helcococcus</taxon>
    </lineage>
</organism>
<name>H3NQU4_9FIRM</name>
<proteinExistence type="inferred from homology"/>
<evidence type="ECO:0000256" key="4">
    <source>
        <dbReference type="ARBA" id="ARBA00022759"/>
    </source>
</evidence>
<comment type="function">
    <text evidence="1 7">RNaseP catalyzes the removal of the 5'-leader sequence from pre-tRNA to produce the mature 5'-terminus. It can also cleave other RNA substrates such as 4.5S RNA. The protein component plays an auxiliary but essential role in vivo by binding to the 5'-leader sequence and broadening the substrate specificity of the ribozyme.</text>
</comment>
<gene>
    <name evidence="7" type="primary">rnpA</name>
    <name evidence="9" type="ORF">HMPREF9709_01705</name>
</gene>
<dbReference type="PANTHER" id="PTHR33992:SF1">
    <property type="entry name" value="RIBONUCLEASE P PROTEIN COMPONENT"/>
    <property type="match status" value="1"/>
</dbReference>
<keyword evidence="3 7" id="KW-0540">Nuclease</keyword>
<dbReference type="EC" id="3.1.26.5" evidence="7 8"/>
<dbReference type="InterPro" id="IPR020568">
    <property type="entry name" value="Ribosomal_Su5_D2-typ_SF"/>
</dbReference>
<dbReference type="GO" id="GO:0042781">
    <property type="term" value="F:3'-tRNA processing endoribonuclease activity"/>
    <property type="evidence" value="ECO:0007669"/>
    <property type="project" value="TreeGrafter"/>
</dbReference>
<evidence type="ECO:0000256" key="5">
    <source>
        <dbReference type="ARBA" id="ARBA00022801"/>
    </source>
</evidence>
<evidence type="ECO:0000256" key="8">
    <source>
        <dbReference type="NCBIfam" id="TIGR00188"/>
    </source>
</evidence>
<dbReference type="AlphaFoldDB" id="H3NQU4"/>
<dbReference type="EMBL" id="AGEI01000031">
    <property type="protein sequence ID" value="EHR32091.1"/>
    <property type="molecule type" value="Genomic_DNA"/>
</dbReference>
<dbReference type="GO" id="GO:0030677">
    <property type="term" value="C:ribonuclease P complex"/>
    <property type="evidence" value="ECO:0007669"/>
    <property type="project" value="TreeGrafter"/>
</dbReference>
<dbReference type="Gene3D" id="3.30.230.10">
    <property type="match status" value="1"/>
</dbReference>
<dbReference type="InterPro" id="IPR014721">
    <property type="entry name" value="Ribsml_uS5_D2-typ_fold_subgr"/>
</dbReference>
<accession>H3NQU4</accession>
<evidence type="ECO:0000256" key="2">
    <source>
        <dbReference type="ARBA" id="ARBA00022694"/>
    </source>
</evidence>
<evidence type="ECO:0000256" key="3">
    <source>
        <dbReference type="ARBA" id="ARBA00022722"/>
    </source>
</evidence>
<evidence type="ECO:0000256" key="1">
    <source>
        <dbReference type="ARBA" id="ARBA00002663"/>
    </source>
</evidence>
<dbReference type="PANTHER" id="PTHR33992">
    <property type="entry name" value="RIBONUCLEASE P PROTEIN COMPONENT"/>
    <property type="match status" value="1"/>
</dbReference>
<dbReference type="Proteomes" id="UP000004191">
    <property type="component" value="Unassembled WGS sequence"/>
</dbReference>
<comment type="catalytic activity">
    <reaction evidence="7">
        <text>Endonucleolytic cleavage of RNA, removing 5'-extranucleotides from tRNA precursor.</text>
        <dbReference type="EC" id="3.1.26.5"/>
    </reaction>
</comment>
<protein>
    <recommendedName>
        <fullName evidence="7 8">Ribonuclease P protein component</fullName>
        <shortName evidence="7">RNase P protein</shortName>
        <shortName evidence="7">RNaseP protein</shortName>
        <ecNumber evidence="7 8">3.1.26.5</ecNumber>
    </recommendedName>
    <alternativeName>
        <fullName evidence="7">Protein C5</fullName>
    </alternativeName>
</protein>
<dbReference type="NCBIfam" id="TIGR00188">
    <property type="entry name" value="rnpA"/>
    <property type="match status" value="1"/>
</dbReference>
<evidence type="ECO:0000256" key="6">
    <source>
        <dbReference type="ARBA" id="ARBA00022884"/>
    </source>
</evidence>
<dbReference type="GeneID" id="96999641"/>
<dbReference type="HOGENOM" id="CLU_117179_9_1_9"/>
<keyword evidence="4 7" id="KW-0255">Endonuclease</keyword>
<evidence type="ECO:0000256" key="7">
    <source>
        <dbReference type="HAMAP-Rule" id="MF_00227"/>
    </source>
</evidence>
<dbReference type="GO" id="GO:0001682">
    <property type="term" value="P:tRNA 5'-leader removal"/>
    <property type="evidence" value="ECO:0007669"/>
    <property type="project" value="UniProtKB-UniRule"/>
</dbReference>
<dbReference type="Pfam" id="PF00825">
    <property type="entry name" value="Ribonuclease_P"/>
    <property type="match status" value="1"/>
</dbReference>
<dbReference type="PROSITE" id="PS00648">
    <property type="entry name" value="RIBONUCLEASE_P"/>
    <property type="match status" value="1"/>
</dbReference>
<dbReference type="SUPFAM" id="SSF54211">
    <property type="entry name" value="Ribosomal protein S5 domain 2-like"/>
    <property type="match status" value="1"/>
</dbReference>
<sequence length="111" mass="13785">MEKKYRIKKNLEFKRLYERSKRFYNRDFKILVSDNIFDYPRFGFTLTRKFGKANKRNRVRRLLKEIIRLNIDKFENGKDYIISPKSHTIEYEYKDLENSLMHIINISKRNK</sequence>
<dbReference type="GO" id="GO:0000049">
    <property type="term" value="F:tRNA binding"/>
    <property type="evidence" value="ECO:0007669"/>
    <property type="project" value="UniProtKB-UniRule"/>
</dbReference>
<comment type="similarity">
    <text evidence="7">Belongs to the RnpA family.</text>
</comment>
<comment type="caution">
    <text evidence="9">The sequence shown here is derived from an EMBL/GenBank/DDBJ whole genome shotgun (WGS) entry which is preliminary data.</text>
</comment>
<dbReference type="GO" id="GO:0004526">
    <property type="term" value="F:ribonuclease P activity"/>
    <property type="evidence" value="ECO:0007669"/>
    <property type="project" value="UniProtKB-UniRule"/>
</dbReference>
<keyword evidence="2 7" id="KW-0819">tRNA processing</keyword>
<keyword evidence="10" id="KW-1185">Reference proteome</keyword>
<dbReference type="eggNOG" id="COG0594">
    <property type="taxonomic scope" value="Bacteria"/>
</dbReference>
<dbReference type="RefSeq" id="WP_005399220.1">
    <property type="nucleotide sequence ID" value="NZ_JH601088.1"/>
</dbReference>
<evidence type="ECO:0000313" key="9">
    <source>
        <dbReference type="EMBL" id="EHR32091.1"/>
    </source>
</evidence>
<dbReference type="InterPro" id="IPR000100">
    <property type="entry name" value="RNase_P"/>
</dbReference>
<keyword evidence="6 7" id="KW-0694">RNA-binding</keyword>